<keyword evidence="2" id="KW-1185">Reference proteome</keyword>
<dbReference type="OrthoDB" id="27073at2759"/>
<dbReference type="InterPro" id="IPR052609">
    <property type="entry name" value="Ribosome_Biogenesis_Reg"/>
</dbReference>
<accession>A0A834XFV5</accession>
<protein>
    <submittedName>
        <fullName evidence="1">Urb2/Npa2 family protein</fullName>
    </submittedName>
</protein>
<dbReference type="AlphaFoldDB" id="A0A834XFV5"/>
<gene>
    <name evidence="1" type="ORF">G2W53_000688</name>
</gene>
<dbReference type="GO" id="GO:0005730">
    <property type="term" value="C:nucleolus"/>
    <property type="evidence" value="ECO:0007669"/>
    <property type="project" value="TreeGrafter"/>
</dbReference>
<dbReference type="EMBL" id="JAAIUW010000001">
    <property type="protein sequence ID" value="KAF7843783.1"/>
    <property type="molecule type" value="Genomic_DNA"/>
</dbReference>
<proteinExistence type="predicted"/>
<comment type="caution">
    <text evidence="1">The sequence shown here is derived from an EMBL/GenBank/DDBJ whole genome shotgun (WGS) entry which is preliminary data.</text>
</comment>
<sequence length="148" mass="16479">MGGTLQVKQCSNLAKSIKSSQIFYGDLKSSAVANDPDPKSTILMCVEVLTTVSRKHAIFQMNSWHVGHLIHIPAALFQSFLQLRVSKGSSPSYGLCQHLENLVYFIIVMPNHGSKVQHKLLVSHANQLLEKEHSSCRALLRDDKVLNE</sequence>
<dbReference type="PANTHER" id="PTHR15682">
    <property type="entry name" value="UNHEALTHY RIBOSOME BIOGENESIS PROTEIN 2 HOMOLOG"/>
    <property type="match status" value="1"/>
</dbReference>
<organism evidence="1 2">
    <name type="scientific">Senna tora</name>
    <dbReference type="NCBI Taxonomy" id="362788"/>
    <lineage>
        <taxon>Eukaryota</taxon>
        <taxon>Viridiplantae</taxon>
        <taxon>Streptophyta</taxon>
        <taxon>Embryophyta</taxon>
        <taxon>Tracheophyta</taxon>
        <taxon>Spermatophyta</taxon>
        <taxon>Magnoliopsida</taxon>
        <taxon>eudicotyledons</taxon>
        <taxon>Gunneridae</taxon>
        <taxon>Pentapetalae</taxon>
        <taxon>rosids</taxon>
        <taxon>fabids</taxon>
        <taxon>Fabales</taxon>
        <taxon>Fabaceae</taxon>
        <taxon>Caesalpinioideae</taxon>
        <taxon>Cassia clade</taxon>
        <taxon>Senna</taxon>
    </lineage>
</organism>
<dbReference type="Proteomes" id="UP000634136">
    <property type="component" value="Unassembled WGS sequence"/>
</dbReference>
<name>A0A834XFV5_9FABA</name>
<evidence type="ECO:0000313" key="1">
    <source>
        <dbReference type="EMBL" id="KAF7843783.1"/>
    </source>
</evidence>
<evidence type="ECO:0000313" key="2">
    <source>
        <dbReference type="Proteomes" id="UP000634136"/>
    </source>
</evidence>
<reference evidence="1" key="1">
    <citation type="submission" date="2020-09" db="EMBL/GenBank/DDBJ databases">
        <title>Genome-Enabled Discovery of Anthraquinone Biosynthesis in Senna tora.</title>
        <authorList>
            <person name="Kang S.-H."/>
            <person name="Pandey R.P."/>
            <person name="Lee C.-M."/>
            <person name="Sim J.-S."/>
            <person name="Jeong J.-T."/>
            <person name="Choi B.-S."/>
            <person name="Jung M."/>
            <person name="Ginzburg D."/>
            <person name="Zhao K."/>
            <person name="Won S.Y."/>
            <person name="Oh T.-J."/>
            <person name="Yu Y."/>
            <person name="Kim N.-H."/>
            <person name="Lee O.R."/>
            <person name="Lee T.-H."/>
            <person name="Bashyal P."/>
            <person name="Kim T.-S."/>
            <person name="Lee W.-H."/>
            <person name="Kawkins C."/>
            <person name="Kim C.-K."/>
            <person name="Kim J.S."/>
            <person name="Ahn B.O."/>
            <person name="Rhee S.Y."/>
            <person name="Sohng J.K."/>
        </authorList>
    </citation>
    <scope>NUCLEOTIDE SEQUENCE</scope>
    <source>
        <tissue evidence="1">Leaf</tissue>
    </source>
</reference>
<dbReference type="GO" id="GO:0042254">
    <property type="term" value="P:ribosome biogenesis"/>
    <property type="evidence" value="ECO:0007669"/>
    <property type="project" value="TreeGrafter"/>
</dbReference>
<dbReference type="PANTHER" id="PTHR15682:SF2">
    <property type="entry name" value="UNHEALTHY RIBOSOME BIOGENESIS PROTEIN 2 HOMOLOG"/>
    <property type="match status" value="1"/>
</dbReference>